<reference evidence="6 7" key="1">
    <citation type="submission" date="2010-06" db="EMBL/GenBank/DDBJ databases">
        <authorList>
            <person name="Muzny D."/>
            <person name="Qin X."/>
            <person name="Buhay C."/>
            <person name="Dugan-Rocha S."/>
            <person name="Ding Y."/>
            <person name="Chen G."/>
            <person name="Hawes A."/>
            <person name="Holder M."/>
            <person name="Jhangiani S."/>
            <person name="Johnson A."/>
            <person name="Khan Z."/>
            <person name="Li Z."/>
            <person name="Liu W."/>
            <person name="Liu X."/>
            <person name="Perez L."/>
            <person name="Shen H."/>
            <person name="Wang Q."/>
            <person name="Watt J."/>
            <person name="Xi L."/>
            <person name="Xin Y."/>
            <person name="Zhou J."/>
            <person name="Deng J."/>
            <person name="Jiang H."/>
            <person name="Liu Y."/>
            <person name="Qu J."/>
            <person name="Song X.-Z."/>
            <person name="Zhang L."/>
            <person name="Villasana D."/>
            <person name="Johnson A."/>
            <person name="Liu J."/>
            <person name="Liyanage D."/>
            <person name="Lorensuhewa L."/>
            <person name="Robinson T."/>
            <person name="Song A."/>
            <person name="Song B.-B."/>
            <person name="Dinh H."/>
            <person name="Thornton R."/>
            <person name="Coyle M."/>
            <person name="Francisco L."/>
            <person name="Jackson L."/>
            <person name="Javaid M."/>
            <person name="Korchina V."/>
            <person name="Kovar C."/>
            <person name="Mata R."/>
            <person name="Mathew T."/>
            <person name="Ngo R."/>
            <person name="Nguyen L."/>
            <person name="Nguyen N."/>
            <person name="Okwuonu G."/>
            <person name="Ongeri F."/>
            <person name="Pham C."/>
            <person name="Simmons D."/>
            <person name="Wilczek-Boney K."/>
            <person name="Hale W."/>
            <person name="Jakkamsetti A."/>
            <person name="Pham P."/>
            <person name="Ruth R."/>
            <person name="San Lucas F."/>
            <person name="Warren J."/>
            <person name="Zhang J."/>
            <person name="Zhao Z."/>
            <person name="Zhou C."/>
            <person name="Zhu D."/>
            <person name="Lee S."/>
            <person name="Bess C."/>
            <person name="Blankenburg K."/>
            <person name="Forbes L."/>
            <person name="Fu Q."/>
            <person name="Gubbala S."/>
            <person name="Hirani K."/>
            <person name="Jayaseelan J.C."/>
            <person name="Lara F."/>
            <person name="Munidasa M."/>
            <person name="Palculict T."/>
            <person name="Patil S."/>
            <person name="Pu L.-L."/>
            <person name="Saada N."/>
            <person name="Tang L."/>
            <person name="Weissenberger G."/>
            <person name="Zhu Y."/>
            <person name="Hemphill L."/>
            <person name="Shang Y."/>
            <person name="Youmans B."/>
            <person name="Ayvaz T."/>
            <person name="Ross M."/>
            <person name="Santibanez J."/>
            <person name="Aqrawi P."/>
            <person name="Gross S."/>
            <person name="Joshi V."/>
            <person name="Fowler G."/>
            <person name="Nazareth L."/>
            <person name="Reid J."/>
            <person name="Worley K."/>
            <person name="Petrosino J."/>
            <person name="Highlander S."/>
            <person name="Gibbs R."/>
        </authorList>
    </citation>
    <scope>NUCLEOTIDE SEQUENCE [LARGE SCALE GENOMIC DNA]</scope>
    <source>
        <strain evidence="6 7">JV-V03</strain>
    </source>
</reference>
<evidence type="ECO:0000313" key="6">
    <source>
        <dbReference type="EMBL" id="EFJ70074.1"/>
    </source>
</evidence>
<proteinExistence type="inferred from homology"/>
<feature type="domain" description="Type I restriction modification DNA specificity" evidence="5">
    <location>
        <begin position="56"/>
        <end position="213"/>
    </location>
</feature>
<dbReference type="GO" id="GO:0003677">
    <property type="term" value="F:DNA binding"/>
    <property type="evidence" value="ECO:0007669"/>
    <property type="project" value="UniProtKB-KW"/>
</dbReference>
<gene>
    <name evidence="6" type="ORF">HMPREF0514_10518</name>
</gene>
<sequence>MKTNTLEFDAQALREKILDLAMRGKLVPQDPDDEPASELLKKNNLKRSIEEPHELPSSWDWITLGSGVTFYNGRAYKKKELLSDDKLTPVLRVGNLFTNSSWYYSDLSLDENKYIDNGDLIYAWSASFGPKIWNGGHVIYHYHIWKLEYDNNVIDTNFLYYFLLDKRNVVGETDLHGSTMKHITKTNMEHLPFPLPPLEEQSRIAAKIAQLFALLRKVESSTQQYAKLQTLLKSKVLDLAMRGKLVKQDPHDEPASVLLEKIKAEKEQLIKEKKIKKSKPLPPITDKEKPFDIPDSWEWVRLGEVAESIRYGYTASAQATGNAKLLRITDIQNNNVNWNMVPLCNISDMKLKDLSLHKKDILIARTGGTIGKNYFVKQIVEPTVFASYLIRVRNINKKVSNFIQYVLDAPIYWNFISAKKSGTGQPNVNAAKLENFIFPIPPLEEQNRIVDKIINLIDLFNVGKSFMK</sequence>
<evidence type="ECO:0000259" key="5">
    <source>
        <dbReference type="Pfam" id="PF01420"/>
    </source>
</evidence>
<dbReference type="CDD" id="cd17521">
    <property type="entry name" value="RMtype1_S_Sau13435ORF2165P_TRD2-CR2_like"/>
    <property type="match status" value="1"/>
</dbReference>
<keyword evidence="3" id="KW-0238">DNA-binding</keyword>
<feature type="domain" description="Type I restriction modification DNA specificity" evidence="5">
    <location>
        <begin position="294"/>
        <end position="458"/>
    </location>
</feature>
<dbReference type="EMBL" id="ACGO02000001">
    <property type="protein sequence ID" value="EFJ70074.1"/>
    <property type="molecule type" value="Genomic_DNA"/>
</dbReference>
<dbReference type="GO" id="GO:0009035">
    <property type="term" value="F:type I site-specific deoxyribonuclease activity"/>
    <property type="evidence" value="ECO:0007669"/>
    <property type="project" value="UniProtKB-EC"/>
</dbReference>
<keyword evidence="6" id="KW-0378">Hydrolase</keyword>
<comment type="caution">
    <text evidence="6">The sequence shown here is derived from an EMBL/GenBank/DDBJ whole genome shotgun (WGS) entry which is preliminary data.</text>
</comment>
<comment type="similarity">
    <text evidence="1">Belongs to the type-I restriction system S methylase family.</text>
</comment>
<dbReference type="PANTHER" id="PTHR43140:SF1">
    <property type="entry name" value="TYPE I RESTRICTION ENZYME ECOKI SPECIFICITY SUBUNIT"/>
    <property type="match status" value="1"/>
</dbReference>
<dbReference type="InterPro" id="IPR000055">
    <property type="entry name" value="Restrct_endonuc_typeI_TRD"/>
</dbReference>
<organism evidence="6 7">
    <name type="scientific">Lactobacillus paragasseri JV-V03</name>
    <dbReference type="NCBI Taxonomy" id="525326"/>
    <lineage>
        <taxon>Bacteria</taxon>
        <taxon>Bacillati</taxon>
        <taxon>Bacillota</taxon>
        <taxon>Bacilli</taxon>
        <taxon>Lactobacillales</taxon>
        <taxon>Lactobacillaceae</taxon>
        <taxon>Lactobacillus</taxon>
    </lineage>
</organism>
<comment type="subunit">
    <text evidence="4">The methyltransferase is composed of M and S polypeptides.</text>
</comment>
<protein>
    <submittedName>
        <fullName evidence="6">Type I restriction modification DNA specificity domain protein</fullName>
        <ecNumber evidence="6">3.1.21.3</ecNumber>
    </submittedName>
</protein>
<keyword evidence="2" id="KW-0680">Restriction system</keyword>
<dbReference type="CDD" id="cd17254">
    <property type="entry name" value="RMtype1_S_FclI-TRD1-CR1_like"/>
    <property type="match status" value="1"/>
</dbReference>
<dbReference type="Pfam" id="PF01420">
    <property type="entry name" value="Methylase_S"/>
    <property type="match status" value="2"/>
</dbReference>
<evidence type="ECO:0000256" key="1">
    <source>
        <dbReference type="ARBA" id="ARBA00010923"/>
    </source>
</evidence>
<accession>A0AA87AMR5</accession>
<dbReference type="InterPro" id="IPR051212">
    <property type="entry name" value="Type-I_RE_S_subunit"/>
</dbReference>
<dbReference type="GO" id="GO:0009307">
    <property type="term" value="P:DNA restriction-modification system"/>
    <property type="evidence" value="ECO:0007669"/>
    <property type="project" value="UniProtKB-KW"/>
</dbReference>
<dbReference type="SUPFAM" id="SSF116734">
    <property type="entry name" value="DNA methylase specificity domain"/>
    <property type="match status" value="2"/>
</dbReference>
<dbReference type="AlphaFoldDB" id="A0AA87AMR5"/>
<dbReference type="PANTHER" id="PTHR43140">
    <property type="entry name" value="TYPE-1 RESTRICTION ENZYME ECOKI SPECIFICITY PROTEIN"/>
    <property type="match status" value="1"/>
</dbReference>
<name>A0AA87AMR5_9LACO</name>
<dbReference type="Gene3D" id="3.90.220.20">
    <property type="entry name" value="DNA methylase specificity domains"/>
    <property type="match status" value="2"/>
</dbReference>
<evidence type="ECO:0000256" key="3">
    <source>
        <dbReference type="ARBA" id="ARBA00023125"/>
    </source>
</evidence>
<dbReference type="Proteomes" id="UP000003672">
    <property type="component" value="Unassembled WGS sequence"/>
</dbReference>
<dbReference type="InterPro" id="IPR044946">
    <property type="entry name" value="Restrct_endonuc_typeI_TRD_sf"/>
</dbReference>
<evidence type="ECO:0000313" key="7">
    <source>
        <dbReference type="Proteomes" id="UP000003672"/>
    </source>
</evidence>
<evidence type="ECO:0000256" key="2">
    <source>
        <dbReference type="ARBA" id="ARBA00022747"/>
    </source>
</evidence>
<dbReference type="EC" id="3.1.21.3" evidence="6"/>
<evidence type="ECO:0000256" key="4">
    <source>
        <dbReference type="ARBA" id="ARBA00038652"/>
    </source>
</evidence>